<keyword evidence="2" id="KW-1133">Transmembrane helix</keyword>
<dbReference type="SMART" id="SM00240">
    <property type="entry name" value="FHA"/>
    <property type="match status" value="1"/>
</dbReference>
<gene>
    <name evidence="4" type="ORF">B0T11DRAFT_299019</name>
</gene>
<dbReference type="PANTHER" id="PTHR15715">
    <property type="entry name" value="CENTROSOMAL PROTEIN OF 170 KDA"/>
    <property type="match status" value="1"/>
</dbReference>
<dbReference type="SUPFAM" id="SSF49879">
    <property type="entry name" value="SMAD/FHA domain"/>
    <property type="match status" value="1"/>
</dbReference>
<feature type="compositionally biased region" description="Acidic residues" evidence="1">
    <location>
        <begin position="410"/>
        <end position="428"/>
    </location>
</feature>
<feature type="compositionally biased region" description="Polar residues" evidence="1">
    <location>
        <begin position="452"/>
        <end position="486"/>
    </location>
</feature>
<dbReference type="PROSITE" id="PS50006">
    <property type="entry name" value="FHA_DOMAIN"/>
    <property type="match status" value="1"/>
</dbReference>
<feature type="region of interest" description="Disordered" evidence="1">
    <location>
        <begin position="442"/>
        <end position="486"/>
    </location>
</feature>
<evidence type="ECO:0000313" key="5">
    <source>
        <dbReference type="Proteomes" id="UP000813385"/>
    </source>
</evidence>
<proteinExistence type="predicted"/>
<accession>A0A8K0X0P3</accession>
<organism evidence="4 5">
    <name type="scientific">Plectosphaerella cucumerina</name>
    <dbReference type="NCBI Taxonomy" id="40658"/>
    <lineage>
        <taxon>Eukaryota</taxon>
        <taxon>Fungi</taxon>
        <taxon>Dikarya</taxon>
        <taxon>Ascomycota</taxon>
        <taxon>Pezizomycotina</taxon>
        <taxon>Sordariomycetes</taxon>
        <taxon>Hypocreomycetidae</taxon>
        <taxon>Glomerellales</taxon>
        <taxon>Plectosphaerellaceae</taxon>
        <taxon>Plectosphaerella</taxon>
    </lineage>
</organism>
<dbReference type="PANTHER" id="PTHR15715:SF37">
    <property type="entry name" value="LD47843P"/>
    <property type="match status" value="1"/>
</dbReference>
<dbReference type="InterPro" id="IPR008984">
    <property type="entry name" value="SMAD_FHA_dom_sf"/>
</dbReference>
<evidence type="ECO:0000256" key="2">
    <source>
        <dbReference type="SAM" id="Phobius"/>
    </source>
</evidence>
<dbReference type="InterPro" id="IPR000253">
    <property type="entry name" value="FHA_dom"/>
</dbReference>
<evidence type="ECO:0000313" key="4">
    <source>
        <dbReference type="EMBL" id="KAH7357844.1"/>
    </source>
</evidence>
<feature type="region of interest" description="Disordered" evidence="1">
    <location>
        <begin position="276"/>
        <end position="382"/>
    </location>
</feature>
<dbReference type="AlphaFoldDB" id="A0A8K0X0P3"/>
<protein>
    <recommendedName>
        <fullName evidence="3">FHA domain-containing protein</fullName>
    </recommendedName>
</protein>
<dbReference type="EMBL" id="JAGPXD010000004">
    <property type="protein sequence ID" value="KAH7357844.1"/>
    <property type="molecule type" value="Genomic_DNA"/>
</dbReference>
<comment type="caution">
    <text evidence="4">The sequence shown here is derived from an EMBL/GenBank/DDBJ whole genome shotgun (WGS) entry which is preliminary data.</text>
</comment>
<dbReference type="Proteomes" id="UP000813385">
    <property type="component" value="Unassembled WGS sequence"/>
</dbReference>
<keyword evidence="5" id="KW-1185">Reference proteome</keyword>
<feature type="domain" description="FHA" evidence="3">
    <location>
        <begin position="38"/>
        <end position="98"/>
    </location>
</feature>
<dbReference type="GO" id="GO:0005737">
    <property type="term" value="C:cytoplasm"/>
    <property type="evidence" value="ECO:0007669"/>
    <property type="project" value="TreeGrafter"/>
</dbReference>
<keyword evidence="2" id="KW-0472">Membrane</keyword>
<dbReference type="Gene3D" id="2.60.200.20">
    <property type="match status" value="1"/>
</dbReference>
<evidence type="ECO:0000256" key="1">
    <source>
        <dbReference type="SAM" id="MobiDB-lite"/>
    </source>
</evidence>
<dbReference type="InterPro" id="IPR051176">
    <property type="entry name" value="Cent_Immune-Sig_Mod"/>
</dbReference>
<feature type="region of interest" description="Disordered" evidence="1">
    <location>
        <begin position="397"/>
        <end position="428"/>
    </location>
</feature>
<keyword evidence="2" id="KW-0812">Transmembrane</keyword>
<dbReference type="OrthoDB" id="4851828at2759"/>
<reference evidence="4" key="1">
    <citation type="journal article" date="2021" name="Nat. Commun.">
        <title>Genetic determinants of endophytism in the Arabidopsis root mycobiome.</title>
        <authorList>
            <person name="Mesny F."/>
            <person name="Miyauchi S."/>
            <person name="Thiergart T."/>
            <person name="Pickel B."/>
            <person name="Atanasova L."/>
            <person name="Karlsson M."/>
            <person name="Huettel B."/>
            <person name="Barry K.W."/>
            <person name="Haridas S."/>
            <person name="Chen C."/>
            <person name="Bauer D."/>
            <person name="Andreopoulos W."/>
            <person name="Pangilinan J."/>
            <person name="LaButti K."/>
            <person name="Riley R."/>
            <person name="Lipzen A."/>
            <person name="Clum A."/>
            <person name="Drula E."/>
            <person name="Henrissat B."/>
            <person name="Kohler A."/>
            <person name="Grigoriev I.V."/>
            <person name="Martin F.M."/>
            <person name="Hacquard S."/>
        </authorList>
    </citation>
    <scope>NUCLEOTIDE SEQUENCE</scope>
    <source>
        <strain evidence="4">MPI-CAGE-AT-0016</strain>
    </source>
</reference>
<dbReference type="Pfam" id="PF00498">
    <property type="entry name" value="FHA"/>
    <property type="match status" value="1"/>
</dbReference>
<feature type="region of interest" description="Disordered" evidence="1">
    <location>
        <begin position="624"/>
        <end position="648"/>
    </location>
</feature>
<feature type="compositionally biased region" description="Polar residues" evidence="1">
    <location>
        <begin position="624"/>
        <end position="633"/>
    </location>
</feature>
<evidence type="ECO:0000259" key="3">
    <source>
        <dbReference type="PROSITE" id="PS50006"/>
    </source>
</evidence>
<sequence>MASSDNLIAMIGLHFKFQPPDTLYTERRIRLDKDQKTVQIGRTSKRDPNLAPKMNNGWIDSPVISREHAEFSLGDENQAVYIKDLNSRHGTFLNHERLEPNRAYPVAPGDVVKFGTDIQRDDLTHPPPSAQVFIATSQAGPPEPAQRRVFVVPDDSDSSDAESEDNGVMEVRHAVKNLREVAGVRHPRLDSEVSQVLSQPAKAQDGPAPAPAVVVDITEDRDTASAPAPWIVDLTEASDMFDGVAAGEVVEQANMKTAPANNTQTGTGEVMEELEPEIPEVSEEQYQPQPRDRELDMIDLDAETDSDDDELPPDFDTPVDDLMSEEDPISFDDDESDNLDSDDADEDEGQSEDMVLWDESEPSSPVPTFFPQDSDDAHHDAAKADLKAVEEYKESQPIFDPYSGVHESVFDSESDSDSDMDAEVETEEITTEAAVASDLNQLGSHDTEELPAQTTQTVTTESARDWPTSSDSMPFTRSQPAALPQASSTVLPGVRFLDTPIYAPEPDYRLRLPSILNDPPQKAPAGFDVSMNTHTGPASGRTQPAERTEESFSALAIAAPMAQDPATTGEVPIIAQLVPQSPLIESGDRFLAYPLEETSQIKDRSSPELDMSSAWLFQQSKLNNSAKASNTQPVEEAPRAGDLGSTKRKAADISDVTESEEAQQVAALAAATTVPKAQVTYKCNVDSVAGFPAKCNEDRAPKKVRRMAEAARLFALGGAAAGVALFTTLVATAPSLT</sequence>
<name>A0A8K0X0P3_9PEZI</name>
<feature type="compositionally biased region" description="Acidic residues" evidence="1">
    <location>
        <begin position="297"/>
        <end position="361"/>
    </location>
</feature>
<feature type="transmembrane region" description="Helical" evidence="2">
    <location>
        <begin position="713"/>
        <end position="733"/>
    </location>
</feature>